<evidence type="ECO:0000256" key="1">
    <source>
        <dbReference type="ARBA" id="ARBA00007884"/>
    </source>
</evidence>
<name>A0A545THT8_9GAMM</name>
<organism evidence="3 4">
    <name type="scientific">Aliikangiella marina</name>
    <dbReference type="NCBI Taxonomy" id="1712262"/>
    <lineage>
        <taxon>Bacteria</taxon>
        <taxon>Pseudomonadati</taxon>
        <taxon>Pseudomonadota</taxon>
        <taxon>Gammaproteobacteria</taxon>
        <taxon>Oceanospirillales</taxon>
        <taxon>Pleioneaceae</taxon>
        <taxon>Aliikangiella</taxon>
    </lineage>
</organism>
<gene>
    <name evidence="3" type="ORF">FLL45_02020</name>
</gene>
<dbReference type="OrthoDB" id="442188at2"/>
<dbReference type="InterPro" id="IPR013857">
    <property type="entry name" value="NADH-UbQ_OxRdtase-assoc_prot30"/>
</dbReference>
<dbReference type="PANTHER" id="PTHR13194:SF19">
    <property type="entry name" value="NAD(P)-BINDING ROSSMANN-FOLD SUPERFAMILY PROTEIN"/>
    <property type="match status" value="1"/>
</dbReference>
<dbReference type="PANTHER" id="PTHR13194">
    <property type="entry name" value="COMPLEX I INTERMEDIATE-ASSOCIATED PROTEIN 30"/>
    <property type="match status" value="1"/>
</dbReference>
<protein>
    <submittedName>
        <fullName evidence="3">CIA30 family protein</fullName>
    </submittedName>
</protein>
<evidence type="ECO:0000313" key="4">
    <source>
        <dbReference type="Proteomes" id="UP000317839"/>
    </source>
</evidence>
<dbReference type="SUPFAM" id="SSF49785">
    <property type="entry name" value="Galactose-binding domain-like"/>
    <property type="match status" value="1"/>
</dbReference>
<evidence type="ECO:0000259" key="2">
    <source>
        <dbReference type="Pfam" id="PF08547"/>
    </source>
</evidence>
<proteinExistence type="inferred from homology"/>
<feature type="domain" description="NADH:ubiquinone oxidoreductase intermediate-associated protein 30" evidence="2">
    <location>
        <begin position="34"/>
        <end position="181"/>
    </location>
</feature>
<sequence length="188" mass="21368">MNYLIKSKLTSIWVLFLCGVFMSSNLTSKNWLNHDAAEWWIVNDTVMGGRSASELLVSKQDAFMRFTGNLSLENNGGFASTRSHTPAGYFGDAEKVCIEVRGDGREYQFRLRSDRNFDGYAYVQSFQTQQNQWQSFSFQLANFVPQFRGRLIKGAPVLSADNIRQVGFLLGDKNPGRFQLDFRFIGAC</sequence>
<dbReference type="InterPro" id="IPR008979">
    <property type="entry name" value="Galactose-bd-like_sf"/>
</dbReference>
<keyword evidence="4" id="KW-1185">Reference proteome</keyword>
<dbReference type="Pfam" id="PF08547">
    <property type="entry name" value="CIA30"/>
    <property type="match status" value="1"/>
</dbReference>
<reference evidence="3 4" key="1">
    <citation type="submission" date="2019-06" db="EMBL/GenBank/DDBJ databases">
        <title>Draft genome of Aliikangiella marina GYP-15.</title>
        <authorList>
            <person name="Wang G."/>
        </authorList>
    </citation>
    <scope>NUCLEOTIDE SEQUENCE [LARGE SCALE GENOMIC DNA]</scope>
    <source>
        <strain evidence="3 4">GYP-15</strain>
    </source>
</reference>
<evidence type="ECO:0000313" key="3">
    <source>
        <dbReference type="EMBL" id="TQV76756.1"/>
    </source>
</evidence>
<dbReference type="Proteomes" id="UP000317839">
    <property type="component" value="Unassembled WGS sequence"/>
</dbReference>
<comment type="caution">
    <text evidence="3">The sequence shown here is derived from an EMBL/GenBank/DDBJ whole genome shotgun (WGS) entry which is preliminary data.</text>
</comment>
<dbReference type="AlphaFoldDB" id="A0A545THT8"/>
<dbReference type="EMBL" id="VIKR01000001">
    <property type="protein sequence ID" value="TQV76756.1"/>
    <property type="molecule type" value="Genomic_DNA"/>
</dbReference>
<comment type="similarity">
    <text evidence="1">Belongs to the CIA30 family.</text>
</comment>
<dbReference type="InterPro" id="IPR039131">
    <property type="entry name" value="NDUFAF1"/>
</dbReference>
<accession>A0A545THT8</accession>